<protein>
    <submittedName>
        <fullName evidence="3">Uncharacterized protein</fullName>
    </submittedName>
</protein>
<comment type="caution">
    <text evidence="3">The sequence shown here is derived from an EMBL/GenBank/DDBJ whole genome shotgun (WGS) entry which is preliminary data.</text>
</comment>
<feature type="region of interest" description="Disordered" evidence="1">
    <location>
        <begin position="1"/>
        <end position="33"/>
    </location>
</feature>
<evidence type="ECO:0000313" key="4">
    <source>
        <dbReference type="Proteomes" id="UP000324965"/>
    </source>
</evidence>
<keyword evidence="2" id="KW-0472">Membrane</keyword>
<dbReference type="EMBL" id="VDFC01000083">
    <property type="protein sequence ID" value="KAA0921555.1"/>
    <property type="molecule type" value="Genomic_DNA"/>
</dbReference>
<reference evidence="3 4" key="1">
    <citation type="submission" date="2019-05" db="EMBL/GenBank/DDBJ databases">
        <authorList>
            <person name="Hariharan J."/>
            <person name="Choudoir M.J."/>
            <person name="Diebold P."/>
            <person name="Panke-Buisse K."/>
            <person name="Buckley D.H."/>
        </authorList>
    </citation>
    <scope>NUCLEOTIDE SEQUENCE [LARGE SCALE GENOMIC DNA]</scope>
    <source>
        <strain evidence="3 4">SUN51</strain>
    </source>
</reference>
<dbReference type="Proteomes" id="UP000324965">
    <property type="component" value="Unassembled WGS sequence"/>
</dbReference>
<sequence length="114" mass="11187">MADLSGQRPEDRADFAAVPHAPAGEPVPRRPGAAGPAAALLVLTTAVAASSAVPLLVLGYLLRGAGLAGTLPGSLMSAGWVLALVAVLGAAVALEVRRRTAAALLPPALPPASD</sequence>
<feature type="compositionally biased region" description="Low complexity" evidence="1">
    <location>
        <begin position="21"/>
        <end position="33"/>
    </location>
</feature>
<dbReference type="AlphaFoldDB" id="A0A5A9ZYA0"/>
<keyword evidence="2" id="KW-0812">Transmembrane</keyword>
<name>A0A5A9ZYA0_9ACTN</name>
<keyword evidence="4" id="KW-1185">Reference proteome</keyword>
<gene>
    <name evidence="3" type="ORF">FGF04_36345</name>
</gene>
<organism evidence="3 4">
    <name type="scientific">Streptomyces apricus</name>
    <dbReference type="NCBI Taxonomy" id="1828112"/>
    <lineage>
        <taxon>Bacteria</taxon>
        <taxon>Bacillati</taxon>
        <taxon>Actinomycetota</taxon>
        <taxon>Actinomycetes</taxon>
        <taxon>Kitasatosporales</taxon>
        <taxon>Streptomycetaceae</taxon>
        <taxon>Streptomyces</taxon>
    </lineage>
</organism>
<feature type="transmembrane region" description="Helical" evidence="2">
    <location>
        <begin position="38"/>
        <end position="62"/>
    </location>
</feature>
<accession>A0A5A9ZYA0</accession>
<dbReference type="RefSeq" id="WP_149515655.1">
    <property type="nucleotide sequence ID" value="NZ_VDFC01000083.1"/>
</dbReference>
<evidence type="ECO:0000256" key="2">
    <source>
        <dbReference type="SAM" id="Phobius"/>
    </source>
</evidence>
<feature type="transmembrane region" description="Helical" evidence="2">
    <location>
        <begin position="74"/>
        <end position="94"/>
    </location>
</feature>
<evidence type="ECO:0000313" key="3">
    <source>
        <dbReference type="EMBL" id="KAA0921555.1"/>
    </source>
</evidence>
<evidence type="ECO:0000256" key="1">
    <source>
        <dbReference type="SAM" id="MobiDB-lite"/>
    </source>
</evidence>
<proteinExistence type="predicted"/>
<keyword evidence="2" id="KW-1133">Transmembrane helix</keyword>